<evidence type="ECO:0000256" key="1">
    <source>
        <dbReference type="ARBA" id="ARBA00022553"/>
    </source>
</evidence>
<evidence type="ECO:0000256" key="3">
    <source>
        <dbReference type="ARBA" id="ARBA00023125"/>
    </source>
</evidence>
<organism evidence="8 9">
    <name type="scientific">Papilio machaon</name>
    <name type="common">Old World swallowtail butterfly</name>
    <dbReference type="NCBI Taxonomy" id="76193"/>
    <lineage>
        <taxon>Eukaryota</taxon>
        <taxon>Metazoa</taxon>
        <taxon>Ecdysozoa</taxon>
        <taxon>Arthropoda</taxon>
        <taxon>Hexapoda</taxon>
        <taxon>Insecta</taxon>
        <taxon>Pterygota</taxon>
        <taxon>Neoptera</taxon>
        <taxon>Endopterygota</taxon>
        <taxon>Lepidoptera</taxon>
        <taxon>Glossata</taxon>
        <taxon>Ditrysia</taxon>
        <taxon>Papilionoidea</taxon>
        <taxon>Papilionidae</taxon>
        <taxon>Papilioninae</taxon>
        <taxon>Papilio</taxon>
    </lineage>
</organism>
<name>A0A0N0PFK3_PAPMA</name>
<evidence type="ECO:0000313" key="8">
    <source>
        <dbReference type="EMBL" id="KPJ21341.1"/>
    </source>
</evidence>
<gene>
    <name evidence="8" type="ORF">RR48_00010</name>
</gene>
<dbReference type="GO" id="GO:0005634">
    <property type="term" value="C:nucleus"/>
    <property type="evidence" value="ECO:0007669"/>
    <property type="project" value="UniProtKB-UniRule"/>
</dbReference>
<keyword evidence="5 6" id="KW-0539">Nucleus</keyword>
<dbReference type="PANTHER" id="PTHR13059">
    <property type="entry name" value="HMG-BOX TRANSCRIPTION FACTOR BBX"/>
    <property type="match status" value="1"/>
</dbReference>
<accession>A0A0N0PFK3</accession>
<sequence length="62" mass="7766">KERRIRRPMNAFMIFSKRHRQMVHQRHPNQDNRTVSKILGEWWYSLKPEEKQKYNELASEVR</sequence>
<dbReference type="InterPro" id="IPR052412">
    <property type="entry name" value="CC-Dev_Transcription_Reg"/>
</dbReference>
<evidence type="ECO:0000256" key="2">
    <source>
        <dbReference type="ARBA" id="ARBA00023015"/>
    </source>
</evidence>
<keyword evidence="3 6" id="KW-0238">DNA-binding</keyword>
<dbReference type="GO" id="GO:0000981">
    <property type="term" value="F:DNA-binding transcription factor activity, RNA polymerase II-specific"/>
    <property type="evidence" value="ECO:0007669"/>
    <property type="project" value="TreeGrafter"/>
</dbReference>
<dbReference type="InterPro" id="IPR036910">
    <property type="entry name" value="HMG_box_dom_sf"/>
</dbReference>
<evidence type="ECO:0000259" key="7">
    <source>
        <dbReference type="PROSITE" id="PS50118"/>
    </source>
</evidence>
<dbReference type="Gene3D" id="1.10.30.10">
    <property type="entry name" value="High mobility group box domain"/>
    <property type="match status" value="1"/>
</dbReference>
<dbReference type="STRING" id="76193.A0A0N0PFK3"/>
<feature type="DNA-binding region" description="HMG box" evidence="6">
    <location>
        <begin position="5"/>
        <end position="62"/>
    </location>
</feature>
<keyword evidence="4" id="KW-0804">Transcription</keyword>
<dbReference type="EMBL" id="LADJ01039080">
    <property type="protein sequence ID" value="KPJ21341.1"/>
    <property type="molecule type" value="Genomic_DNA"/>
</dbReference>
<evidence type="ECO:0000256" key="6">
    <source>
        <dbReference type="PROSITE-ProRule" id="PRU00267"/>
    </source>
</evidence>
<evidence type="ECO:0000313" key="9">
    <source>
        <dbReference type="Proteomes" id="UP000053240"/>
    </source>
</evidence>
<keyword evidence="1" id="KW-0597">Phosphoprotein</keyword>
<evidence type="ECO:0000256" key="5">
    <source>
        <dbReference type="ARBA" id="ARBA00023242"/>
    </source>
</evidence>
<dbReference type="GO" id="GO:0000977">
    <property type="term" value="F:RNA polymerase II transcription regulatory region sequence-specific DNA binding"/>
    <property type="evidence" value="ECO:0007669"/>
    <property type="project" value="TreeGrafter"/>
</dbReference>
<comment type="caution">
    <text evidence="8">The sequence shown here is derived from an EMBL/GenBank/DDBJ whole genome shotgun (WGS) entry which is preliminary data.</text>
</comment>
<keyword evidence="2" id="KW-0805">Transcription regulation</keyword>
<dbReference type="PROSITE" id="PS50118">
    <property type="entry name" value="HMG_BOX_2"/>
    <property type="match status" value="1"/>
</dbReference>
<dbReference type="InParanoid" id="A0A0N0PFK3"/>
<dbReference type="InterPro" id="IPR009071">
    <property type="entry name" value="HMG_box_dom"/>
</dbReference>
<dbReference type="SMART" id="SM00398">
    <property type="entry name" value="HMG"/>
    <property type="match status" value="1"/>
</dbReference>
<evidence type="ECO:0000256" key="4">
    <source>
        <dbReference type="ARBA" id="ARBA00023163"/>
    </source>
</evidence>
<dbReference type="Proteomes" id="UP000053240">
    <property type="component" value="Unassembled WGS sequence"/>
</dbReference>
<dbReference type="AlphaFoldDB" id="A0A0N0PFK3"/>
<proteinExistence type="predicted"/>
<dbReference type="Pfam" id="PF00505">
    <property type="entry name" value="HMG_box"/>
    <property type="match status" value="1"/>
</dbReference>
<protein>
    <submittedName>
        <fullName evidence="8">Protein capicua-like</fullName>
    </submittedName>
</protein>
<feature type="non-terminal residue" evidence="8">
    <location>
        <position position="1"/>
    </location>
</feature>
<dbReference type="SUPFAM" id="SSF47095">
    <property type="entry name" value="HMG-box"/>
    <property type="match status" value="1"/>
</dbReference>
<feature type="domain" description="HMG box" evidence="7">
    <location>
        <begin position="5"/>
        <end position="62"/>
    </location>
</feature>
<keyword evidence="9" id="KW-1185">Reference proteome</keyword>
<dbReference type="PANTHER" id="PTHR13059:SF13">
    <property type="entry name" value="PROTEIN CAPICUA HOMOLOG"/>
    <property type="match status" value="1"/>
</dbReference>
<reference evidence="8 9" key="1">
    <citation type="journal article" date="2015" name="Nat. Commun.">
        <title>Outbred genome sequencing and CRISPR/Cas9 gene editing in butterflies.</title>
        <authorList>
            <person name="Li X."/>
            <person name="Fan D."/>
            <person name="Zhang W."/>
            <person name="Liu G."/>
            <person name="Zhang L."/>
            <person name="Zhao L."/>
            <person name="Fang X."/>
            <person name="Chen L."/>
            <person name="Dong Y."/>
            <person name="Chen Y."/>
            <person name="Ding Y."/>
            <person name="Zhao R."/>
            <person name="Feng M."/>
            <person name="Zhu Y."/>
            <person name="Feng Y."/>
            <person name="Jiang X."/>
            <person name="Zhu D."/>
            <person name="Xiang H."/>
            <person name="Feng X."/>
            <person name="Li S."/>
            <person name="Wang J."/>
            <person name="Zhang G."/>
            <person name="Kronforst M.R."/>
            <person name="Wang W."/>
        </authorList>
    </citation>
    <scope>NUCLEOTIDE SEQUENCE [LARGE SCALE GENOMIC DNA]</scope>
    <source>
        <strain evidence="8">Ya'a_city_454_Pm</strain>
        <tissue evidence="8">Whole body</tissue>
    </source>
</reference>